<dbReference type="AlphaFoldDB" id="A0A4Z0C7H3"/>
<evidence type="ECO:0000256" key="6">
    <source>
        <dbReference type="SAM" id="MobiDB-lite"/>
    </source>
</evidence>
<keyword evidence="4" id="KW-0804">Transcription</keyword>
<proteinExistence type="predicted"/>
<keyword evidence="3 5" id="KW-0238">DNA-binding</keyword>
<dbReference type="InterPro" id="IPR009057">
    <property type="entry name" value="Homeodomain-like_sf"/>
</dbReference>
<dbReference type="SUPFAM" id="SSF48498">
    <property type="entry name" value="Tetracyclin repressor-like, C-terminal domain"/>
    <property type="match status" value="1"/>
</dbReference>
<evidence type="ECO:0000256" key="3">
    <source>
        <dbReference type="ARBA" id="ARBA00023125"/>
    </source>
</evidence>
<comment type="caution">
    <text evidence="8">The sequence shown here is derived from an EMBL/GenBank/DDBJ whole genome shotgun (WGS) entry which is preliminary data.</text>
</comment>
<dbReference type="Proteomes" id="UP000298180">
    <property type="component" value="Unassembled WGS sequence"/>
</dbReference>
<dbReference type="Gene3D" id="1.10.357.10">
    <property type="entry name" value="Tetracycline Repressor, domain 2"/>
    <property type="match status" value="1"/>
</dbReference>
<feature type="domain" description="HTH tetR-type" evidence="7">
    <location>
        <begin position="30"/>
        <end position="90"/>
    </location>
</feature>
<organism evidence="8 9">
    <name type="scientific">Ramlibacter henchirensis</name>
    <dbReference type="NCBI Taxonomy" id="204072"/>
    <lineage>
        <taxon>Bacteria</taxon>
        <taxon>Pseudomonadati</taxon>
        <taxon>Pseudomonadota</taxon>
        <taxon>Betaproteobacteria</taxon>
        <taxon>Burkholderiales</taxon>
        <taxon>Comamonadaceae</taxon>
        <taxon>Ramlibacter</taxon>
    </lineage>
</organism>
<reference evidence="8 9" key="1">
    <citation type="submission" date="2019-03" db="EMBL/GenBank/DDBJ databases">
        <title>Ramlibacter henchirensis DSM 14656, whole genome shotgun sequence.</title>
        <authorList>
            <person name="Zhang X."/>
            <person name="Feng G."/>
            <person name="Zhu H."/>
        </authorList>
    </citation>
    <scope>NUCLEOTIDE SEQUENCE [LARGE SCALE GENOMIC DNA]</scope>
    <source>
        <strain evidence="8 9">DSM 14656</strain>
    </source>
</reference>
<sequence>MRALMPATASRTRPLRQPPAPAVPKGAAGEQARERLLLAALRLFADQGFARTSTREIAQAAGANVAAIRYYFGDKEGLYRAAYTEPMHRTRNDLSVYEQPGLDMHAAFVLFIGSFLEPMKLGDELLDQSMRLRYREMLEPSALWQEEVEQGIRPAHQALVRLLCRHLGLQHEDDEVHRLAFAIVALPMHLYVCRDLVERFRPALLDGEDAVQAATERLADYALGMVDAEARRRAALKKRRTQE</sequence>
<keyword evidence="2" id="KW-0805">Transcription regulation</keyword>
<dbReference type="InterPro" id="IPR036271">
    <property type="entry name" value="Tet_transcr_reg_TetR-rel_C_sf"/>
</dbReference>
<evidence type="ECO:0000256" key="5">
    <source>
        <dbReference type="PROSITE-ProRule" id="PRU00335"/>
    </source>
</evidence>
<dbReference type="EMBL" id="SMLM01000001">
    <property type="protein sequence ID" value="TFZ06852.1"/>
    <property type="molecule type" value="Genomic_DNA"/>
</dbReference>
<dbReference type="Pfam" id="PF09209">
    <property type="entry name" value="CecR_C"/>
    <property type="match status" value="1"/>
</dbReference>
<dbReference type="GO" id="GO:0000976">
    <property type="term" value="F:transcription cis-regulatory region binding"/>
    <property type="evidence" value="ECO:0007669"/>
    <property type="project" value="TreeGrafter"/>
</dbReference>
<dbReference type="PRINTS" id="PR00455">
    <property type="entry name" value="HTHTETR"/>
</dbReference>
<dbReference type="InterPro" id="IPR001647">
    <property type="entry name" value="HTH_TetR"/>
</dbReference>
<keyword evidence="1" id="KW-0678">Repressor</keyword>
<dbReference type="PANTHER" id="PTHR30055:SF234">
    <property type="entry name" value="HTH-TYPE TRANSCRIPTIONAL REGULATOR BETI"/>
    <property type="match status" value="1"/>
</dbReference>
<protein>
    <submittedName>
        <fullName evidence="8">DUF1956 domain-containing protein</fullName>
    </submittedName>
</protein>
<dbReference type="PROSITE" id="PS50977">
    <property type="entry name" value="HTH_TETR_2"/>
    <property type="match status" value="1"/>
</dbReference>
<dbReference type="PROSITE" id="PS01081">
    <property type="entry name" value="HTH_TETR_1"/>
    <property type="match status" value="1"/>
</dbReference>
<dbReference type="OrthoDB" id="9789566at2"/>
<evidence type="ECO:0000256" key="2">
    <source>
        <dbReference type="ARBA" id="ARBA00023015"/>
    </source>
</evidence>
<evidence type="ECO:0000259" key="7">
    <source>
        <dbReference type="PROSITE" id="PS50977"/>
    </source>
</evidence>
<feature type="DNA-binding region" description="H-T-H motif" evidence="5">
    <location>
        <begin position="53"/>
        <end position="72"/>
    </location>
</feature>
<dbReference type="InterPro" id="IPR023772">
    <property type="entry name" value="DNA-bd_HTH_TetR-type_CS"/>
</dbReference>
<evidence type="ECO:0000313" key="9">
    <source>
        <dbReference type="Proteomes" id="UP000298180"/>
    </source>
</evidence>
<dbReference type="SUPFAM" id="SSF46689">
    <property type="entry name" value="Homeodomain-like"/>
    <property type="match status" value="1"/>
</dbReference>
<name>A0A4Z0C7H3_9BURK</name>
<dbReference type="InterPro" id="IPR015292">
    <property type="entry name" value="Tscrpt_reg_YbiH_C"/>
</dbReference>
<dbReference type="PANTHER" id="PTHR30055">
    <property type="entry name" value="HTH-TYPE TRANSCRIPTIONAL REGULATOR RUTR"/>
    <property type="match status" value="1"/>
</dbReference>
<evidence type="ECO:0000313" key="8">
    <source>
        <dbReference type="EMBL" id="TFZ06852.1"/>
    </source>
</evidence>
<keyword evidence="9" id="KW-1185">Reference proteome</keyword>
<dbReference type="GO" id="GO:0003700">
    <property type="term" value="F:DNA-binding transcription factor activity"/>
    <property type="evidence" value="ECO:0007669"/>
    <property type="project" value="TreeGrafter"/>
</dbReference>
<evidence type="ECO:0000256" key="1">
    <source>
        <dbReference type="ARBA" id="ARBA00022491"/>
    </source>
</evidence>
<accession>A0A4Z0C7H3</accession>
<gene>
    <name evidence="8" type="ORF">EZ313_09595</name>
</gene>
<dbReference type="Pfam" id="PF00440">
    <property type="entry name" value="TetR_N"/>
    <property type="match status" value="1"/>
</dbReference>
<evidence type="ECO:0000256" key="4">
    <source>
        <dbReference type="ARBA" id="ARBA00023163"/>
    </source>
</evidence>
<dbReference type="InterPro" id="IPR050109">
    <property type="entry name" value="HTH-type_TetR-like_transc_reg"/>
</dbReference>
<feature type="region of interest" description="Disordered" evidence="6">
    <location>
        <begin position="1"/>
        <end position="27"/>
    </location>
</feature>
<dbReference type="Gene3D" id="1.10.10.60">
    <property type="entry name" value="Homeodomain-like"/>
    <property type="match status" value="1"/>
</dbReference>